<evidence type="ECO:0000313" key="11">
    <source>
        <dbReference type="Proteomes" id="UP000008549"/>
    </source>
</evidence>
<keyword evidence="11" id="KW-1185">Reference proteome</keyword>
<dbReference type="Proteomes" id="UP000008549">
    <property type="component" value="Unassembled WGS sequence"/>
</dbReference>
<feature type="transmembrane region" description="Helical" evidence="8">
    <location>
        <begin position="364"/>
        <end position="384"/>
    </location>
</feature>
<feature type="transmembrane region" description="Helical" evidence="8">
    <location>
        <begin position="283"/>
        <end position="303"/>
    </location>
</feature>
<keyword evidence="6 8" id="KW-0472">Membrane</keyword>
<feature type="domain" description="Palmitoyltransferase DHHC" evidence="9">
    <location>
        <begin position="411"/>
        <end position="549"/>
    </location>
</feature>
<dbReference type="InParanoid" id="A8Y2W8"/>
<dbReference type="PROSITE" id="PS50088">
    <property type="entry name" value="ANK_REPEAT"/>
    <property type="match status" value="4"/>
</dbReference>
<dbReference type="PROSITE" id="PS50297">
    <property type="entry name" value="ANK_REP_REGION"/>
    <property type="match status" value="2"/>
</dbReference>
<evidence type="ECO:0000256" key="7">
    <source>
        <dbReference type="PROSITE-ProRule" id="PRU00023"/>
    </source>
</evidence>
<evidence type="ECO:0000313" key="12">
    <source>
        <dbReference type="WormBase" id="CBG22799"/>
    </source>
</evidence>
<evidence type="ECO:0000256" key="4">
    <source>
        <dbReference type="ARBA" id="ARBA00022989"/>
    </source>
</evidence>
<dbReference type="eggNOG" id="KOG1311">
    <property type="taxonomic scope" value="Eukaryota"/>
</dbReference>
<evidence type="ECO:0000256" key="1">
    <source>
        <dbReference type="ARBA" id="ARBA00004141"/>
    </source>
</evidence>
<dbReference type="GO" id="GO:0019706">
    <property type="term" value="F:protein-cysteine S-palmitoyltransferase activity"/>
    <property type="evidence" value="ECO:0007669"/>
    <property type="project" value="UniProtKB-EC"/>
</dbReference>
<protein>
    <recommendedName>
        <fullName evidence="8">Palmitoyltransferase</fullName>
        <ecNumber evidence="8">2.3.1.225</ecNumber>
    </recommendedName>
</protein>
<organism evidence="10 11">
    <name type="scientific">Caenorhabditis briggsae</name>
    <dbReference type="NCBI Taxonomy" id="6238"/>
    <lineage>
        <taxon>Eukaryota</taxon>
        <taxon>Metazoa</taxon>
        <taxon>Ecdysozoa</taxon>
        <taxon>Nematoda</taxon>
        <taxon>Chromadorea</taxon>
        <taxon>Rhabditida</taxon>
        <taxon>Rhabditina</taxon>
        <taxon>Rhabditomorpha</taxon>
        <taxon>Rhabditoidea</taxon>
        <taxon>Rhabditidae</taxon>
        <taxon>Peloderinae</taxon>
        <taxon>Caenorhabditis</taxon>
    </lineage>
</organism>
<dbReference type="EMBL" id="HE601156">
    <property type="protein sequence ID" value="CAP39302.2"/>
    <property type="molecule type" value="Genomic_DNA"/>
</dbReference>
<dbReference type="AlphaFoldDB" id="A8Y2W8"/>
<evidence type="ECO:0000259" key="9">
    <source>
        <dbReference type="Pfam" id="PF01529"/>
    </source>
</evidence>
<dbReference type="SUPFAM" id="SSF48403">
    <property type="entry name" value="Ankyrin repeat"/>
    <property type="match status" value="1"/>
</dbReference>
<dbReference type="InterPro" id="IPR036770">
    <property type="entry name" value="Ankyrin_rpt-contain_sf"/>
</dbReference>
<dbReference type="eggNOG" id="KOG0509">
    <property type="taxonomic scope" value="Eukaryota"/>
</dbReference>
<dbReference type="EC" id="2.3.1.225" evidence="8"/>
<keyword evidence="3" id="KW-0677">Repeat</keyword>
<dbReference type="Gene3D" id="1.25.40.20">
    <property type="entry name" value="Ankyrin repeat-containing domain"/>
    <property type="match status" value="1"/>
</dbReference>
<comment type="subcellular location">
    <subcellularLocation>
        <location evidence="1">Membrane</location>
        <topology evidence="1">Multi-pass membrane protein</topology>
    </subcellularLocation>
</comment>
<keyword evidence="4 8" id="KW-1133">Transmembrane helix</keyword>
<dbReference type="Pfam" id="PF00023">
    <property type="entry name" value="Ank"/>
    <property type="match status" value="1"/>
</dbReference>
<evidence type="ECO:0000313" key="10">
    <source>
        <dbReference type="EMBL" id="CAP39302.2"/>
    </source>
</evidence>
<feature type="repeat" description="ANK" evidence="7">
    <location>
        <begin position="190"/>
        <end position="222"/>
    </location>
</feature>
<keyword evidence="8" id="KW-0012">Acyltransferase</keyword>
<evidence type="ECO:0000256" key="2">
    <source>
        <dbReference type="ARBA" id="ARBA00022692"/>
    </source>
</evidence>
<dbReference type="Pfam" id="PF12796">
    <property type="entry name" value="Ank_2"/>
    <property type="match status" value="1"/>
</dbReference>
<dbReference type="STRING" id="6238.A8Y2W8"/>
<dbReference type="OMA" id="RECQSHS"/>
<dbReference type="PANTHER" id="PTHR24161:SF85">
    <property type="entry name" value="PALMITOYLTRANSFERASE HIP14"/>
    <property type="match status" value="1"/>
</dbReference>
<dbReference type="PROSITE" id="PS50216">
    <property type="entry name" value="DHHC"/>
    <property type="match status" value="1"/>
</dbReference>
<comment type="catalytic activity">
    <reaction evidence="8">
        <text>L-cysteinyl-[protein] + hexadecanoyl-CoA = S-hexadecanoyl-L-cysteinyl-[protein] + CoA</text>
        <dbReference type="Rhea" id="RHEA:36683"/>
        <dbReference type="Rhea" id="RHEA-COMP:10131"/>
        <dbReference type="Rhea" id="RHEA-COMP:11032"/>
        <dbReference type="ChEBI" id="CHEBI:29950"/>
        <dbReference type="ChEBI" id="CHEBI:57287"/>
        <dbReference type="ChEBI" id="CHEBI:57379"/>
        <dbReference type="ChEBI" id="CHEBI:74151"/>
        <dbReference type="EC" id="2.3.1.225"/>
    </reaction>
</comment>
<evidence type="ECO:0000256" key="8">
    <source>
        <dbReference type="RuleBase" id="RU079119"/>
    </source>
</evidence>
<keyword evidence="2 8" id="KW-0812">Transmembrane</keyword>
<name>A8Y2W8_CAEBR</name>
<evidence type="ECO:0000256" key="5">
    <source>
        <dbReference type="ARBA" id="ARBA00023043"/>
    </source>
</evidence>
<feature type="repeat" description="ANK" evidence="7">
    <location>
        <begin position="121"/>
        <end position="154"/>
    </location>
</feature>
<evidence type="ECO:0000256" key="6">
    <source>
        <dbReference type="ARBA" id="ARBA00023136"/>
    </source>
</evidence>
<feature type="transmembrane region" description="Helical" evidence="8">
    <location>
        <begin position="337"/>
        <end position="358"/>
    </location>
</feature>
<dbReference type="FunCoup" id="A8Y2W8">
    <property type="interactions" value="2716"/>
</dbReference>
<dbReference type="InterPro" id="IPR001594">
    <property type="entry name" value="Palmitoyltrfase_DHHC"/>
</dbReference>
<evidence type="ECO:0000256" key="3">
    <source>
        <dbReference type="ARBA" id="ARBA00022737"/>
    </source>
</evidence>
<reference evidence="10 11" key="2">
    <citation type="journal article" date="2011" name="PLoS Genet.">
        <title>Caenorhabditis briggsae recombinant inbred line genotypes reveal inter-strain incompatibility and the evolution of recombination.</title>
        <authorList>
            <person name="Ross J.A."/>
            <person name="Koboldt D.C."/>
            <person name="Staisch J.E."/>
            <person name="Chamberlin H.M."/>
            <person name="Gupta B.P."/>
            <person name="Miller R.D."/>
            <person name="Baird S.E."/>
            <person name="Haag E.S."/>
        </authorList>
    </citation>
    <scope>NUCLEOTIDE SEQUENCE [LARGE SCALE GENOMIC DNA]</scope>
    <source>
        <strain evidence="10 11">AF16</strain>
    </source>
</reference>
<dbReference type="GO" id="GO:0016020">
    <property type="term" value="C:membrane"/>
    <property type="evidence" value="ECO:0007669"/>
    <property type="project" value="UniProtKB-SubCell"/>
</dbReference>
<dbReference type="SMART" id="SM00248">
    <property type="entry name" value="ANK"/>
    <property type="match status" value="6"/>
</dbReference>
<feature type="repeat" description="ANK" evidence="7">
    <location>
        <begin position="88"/>
        <end position="120"/>
    </location>
</feature>
<dbReference type="PANTHER" id="PTHR24161">
    <property type="entry name" value="ANK_REP_REGION DOMAIN-CONTAINING PROTEIN-RELATED"/>
    <property type="match status" value="1"/>
</dbReference>
<feature type="repeat" description="ANK" evidence="7">
    <location>
        <begin position="54"/>
        <end position="86"/>
    </location>
</feature>
<feature type="transmembrane region" description="Helical" evidence="8">
    <location>
        <begin position="309"/>
        <end position="330"/>
    </location>
</feature>
<keyword evidence="8" id="KW-0808">Transferase</keyword>
<accession>A8Y2W8</accession>
<sequence>MDGDTEVLTHNMRPPAVIDVFNLHAVISATQHGQADLVREALKQGVSPNATDDDGCSLLHWAAINNRLEVARLLISYNADTNLVGGVLASSPIHWAARNGLVAMCAMLVKAGAVCNIRDIQGYTPIHLAIQGNHIGLVAYFLLKFDYAKDISDNSGMTPAMLCAKKSYTMFPLRLIVRAGADLSLKEHFSGNTALHLAAHDRNSSAVIELLQGNADVNIRNKQSETPLDMARAIKNPHILGDSLSIYQKHTKLSLITEMMEEAARKQGVSRTSCFRKCFVPPLSTYFFFMVPMFGFFITYLLFKYLPLVVATFTTLISCIFLMVLIRFDYHDPTYKLLPYGVTIAEALLMIFSWTAYAHWFVPWWAQMLFVLSVIALGFTLFRIGTVDPGIVKAPKNCHQLYVNEAEAGIQHQHKYCFTCFIRKLEHTKHCAVCGFCVNNFDHHCPWLNSCVTRRNMREFIMFIISVAVSSFIYCVATTHYAVMKIDENGLEKFLETEAFLMITIILSAMHAFMLAVLFCVQLNQKIDSQALKMSKKKTISQGVTTNERIKARRAGHHHSHNSDYNVIHHRPSVSKRCHNLLEFFSSNGDPNW</sequence>
<dbReference type="InterPro" id="IPR002110">
    <property type="entry name" value="Ankyrin_rpt"/>
</dbReference>
<comment type="similarity">
    <text evidence="8">Belongs to the DHHC palmitoyltransferase family.</text>
</comment>
<comment type="domain">
    <text evidence="8">The DHHC domain is required for palmitoyltransferase activity.</text>
</comment>
<dbReference type="Pfam" id="PF01529">
    <property type="entry name" value="DHHC"/>
    <property type="match status" value="1"/>
</dbReference>
<feature type="transmembrane region" description="Helical" evidence="8">
    <location>
        <begin position="499"/>
        <end position="521"/>
    </location>
</feature>
<dbReference type="Pfam" id="PF13857">
    <property type="entry name" value="Ank_5"/>
    <property type="match status" value="1"/>
</dbReference>
<keyword evidence="5 7" id="KW-0040">ANK repeat</keyword>
<reference evidence="10 11" key="1">
    <citation type="journal article" date="2003" name="PLoS Biol.">
        <title>The genome sequence of Caenorhabditis briggsae: a platform for comparative genomics.</title>
        <authorList>
            <person name="Stein L.D."/>
            <person name="Bao Z."/>
            <person name="Blasiar D."/>
            <person name="Blumenthal T."/>
            <person name="Brent M.R."/>
            <person name="Chen N."/>
            <person name="Chinwalla A."/>
            <person name="Clarke L."/>
            <person name="Clee C."/>
            <person name="Coghlan A."/>
            <person name="Coulson A."/>
            <person name="D'Eustachio P."/>
            <person name="Fitch D.H."/>
            <person name="Fulton L.A."/>
            <person name="Fulton R.E."/>
            <person name="Griffiths-Jones S."/>
            <person name="Harris T.W."/>
            <person name="Hillier L.W."/>
            <person name="Kamath R."/>
            <person name="Kuwabara P.E."/>
            <person name="Mardis E.R."/>
            <person name="Marra M.A."/>
            <person name="Miner T.L."/>
            <person name="Minx P."/>
            <person name="Mullikin J.C."/>
            <person name="Plumb R.W."/>
            <person name="Rogers J."/>
            <person name="Schein J.E."/>
            <person name="Sohrmann M."/>
            <person name="Spieth J."/>
            <person name="Stajich J.E."/>
            <person name="Wei C."/>
            <person name="Willey D."/>
            <person name="Wilson R.K."/>
            <person name="Durbin R."/>
            <person name="Waterston R.H."/>
        </authorList>
    </citation>
    <scope>NUCLEOTIDE SEQUENCE [LARGE SCALE GENOMIC DNA]</scope>
    <source>
        <strain evidence="10 11">AF16</strain>
    </source>
</reference>
<dbReference type="HOGENOM" id="CLU_012510_3_1_1"/>
<proteinExistence type="inferred from homology"/>
<feature type="transmembrane region" description="Helical" evidence="8">
    <location>
        <begin position="460"/>
        <end position="479"/>
    </location>
</feature>
<dbReference type="WormBase" id="CBG22799">
    <property type="protein sequence ID" value="CBP41123"/>
    <property type="gene ID" value="WBGene00041272"/>
    <property type="gene designation" value="Cbr-dhhc-14"/>
</dbReference>
<gene>
    <name evidence="12" type="primary">dhhc-14</name>
    <name evidence="10" type="synonym">Cbr-tag-233</name>
    <name evidence="12" type="synonym">tag-233</name>
    <name evidence="12" type="ORF">CBG22799</name>
    <name evidence="10" type="ORF">CBG_22799</name>
</gene>